<dbReference type="RefSeq" id="WP_142604349.1">
    <property type="nucleotide sequence ID" value="NZ_FXSZ01000008.1"/>
</dbReference>
<evidence type="ECO:0000313" key="2">
    <source>
        <dbReference type="EMBL" id="SMO74256.1"/>
    </source>
</evidence>
<organism evidence="2 3">
    <name type="scientific">Solitalea koreensis</name>
    <dbReference type="NCBI Taxonomy" id="543615"/>
    <lineage>
        <taxon>Bacteria</taxon>
        <taxon>Pseudomonadati</taxon>
        <taxon>Bacteroidota</taxon>
        <taxon>Sphingobacteriia</taxon>
        <taxon>Sphingobacteriales</taxon>
        <taxon>Sphingobacteriaceae</taxon>
        <taxon>Solitalea</taxon>
    </lineage>
</organism>
<keyword evidence="1" id="KW-0732">Signal</keyword>
<dbReference type="InterPro" id="IPR019861">
    <property type="entry name" value="PorP/SprF_Bacteroidetes"/>
</dbReference>
<gene>
    <name evidence="2" type="ORF">SAMN06265350_10854</name>
</gene>
<protein>
    <submittedName>
        <fullName evidence="2">Type IX secretion system membrane protein, PorP/SprF family</fullName>
    </submittedName>
</protein>
<keyword evidence="3" id="KW-1185">Reference proteome</keyword>
<dbReference type="AlphaFoldDB" id="A0A521DRD5"/>
<dbReference type="Proteomes" id="UP000315971">
    <property type="component" value="Unassembled WGS sequence"/>
</dbReference>
<dbReference type="EMBL" id="FXSZ01000008">
    <property type="protein sequence ID" value="SMO74256.1"/>
    <property type="molecule type" value="Genomic_DNA"/>
</dbReference>
<name>A0A521DRD5_9SPHI</name>
<feature type="signal peptide" evidence="1">
    <location>
        <begin position="1"/>
        <end position="19"/>
    </location>
</feature>
<evidence type="ECO:0000313" key="3">
    <source>
        <dbReference type="Proteomes" id="UP000315971"/>
    </source>
</evidence>
<accession>A0A521DRD5</accession>
<dbReference type="Pfam" id="PF11751">
    <property type="entry name" value="PorP_SprF"/>
    <property type="match status" value="1"/>
</dbReference>
<reference evidence="2 3" key="1">
    <citation type="submission" date="2017-05" db="EMBL/GenBank/DDBJ databases">
        <authorList>
            <person name="Varghese N."/>
            <person name="Submissions S."/>
        </authorList>
    </citation>
    <scope>NUCLEOTIDE SEQUENCE [LARGE SCALE GENOMIC DNA]</scope>
    <source>
        <strain evidence="2 3">DSM 21342</strain>
    </source>
</reference>
<dbReference type="OrthoDB" id="1493187at2"/>
<sequence length="307" mass="33833">MKKYLLALLFVGSSIVVYAQQRPQYTLYMQNNFILNPAIAGIENFSDVKLSYRNQWVGLDAAPKTGYLSFHTPIGDVDERHHGVGAQVVSDKTGPTSRLSVNADYAYHLPISGNMKISFGVAGGFTQYNIDGSQLIVVNPNDPAIASATQFLPDLTAGVWLYSDKFYVGGSALQLIPASLDFGNGNPSGLNKFRTHYFLTGGYRFPIGYDFVATPSVMVKHISPAPVSMDFNFKMMFKETVWAGISYRKADSFSALVGVNISSLINVAYAYDYAVNELTNYTSGSHEVILGLQLNNHYKVRCPQNVW</sequence>
<proteinExistence type="predicted"/>
<dbReference type="NCBIfam" id="TIGR03519">
    <property type="entry name" value="T9SS_PorP_fam"/>
    <property type="match status" value="1"/>
</dbReference>
<evidence type="ECO:0000256" key="1">
    <source>
        <dbReference type="SAM" id="SignalP"/>
    </source>
</evidence>
<feature type="chain" id="PRO_5022028534" evidence="1">
    <location>
        <begin position="20"/>
        <end position="307"/>
    </location>
</feature>